<comment type="caution">
    <text evidence="11">The sequence shown here is derived from an EMBL/GenBank/DDBJ whole genome shotgun (WGS) entry which is preliminary data.</text>
</comment>
<dbReference type="Pfam" id="PF01096">
    <property type="entry name" value="Zn_ribbon_TFIIS"/>
    <property type="match status" value="1"/>
</dbReference>
<keyword evidence="4 9" id="KW-0863">Zinc-finger</keyword>
<keyword evidence="7" id="KW-0804">Transcription</keyword>
<evidence type="ECO:0000313" key="11">
    <source>
        <dbReference type="EMBL" id="MCL7034294.1"/>
    </source>
</evidence>
<evidence type="ECO:0000259" key="10">
    <source>
        <dbReference type="PROSITE" id="PS51133"/>
    </source>
</evidence>
<sequence length="110" mass="12861">MEYCRARDFMFCGLCGTLLSLDSHKYFELVYKTTTYQRDIRRELRIEPFVKVDGISTDEGQVERTTVNQTCPKCGNPQLEYYTKQLRSADEGQTVFYECAKCGHKYNENS</sequence>
<evidence type="ECO:0000256" key="4">
    <source>
        <dbReference type="ARBA" id="ARBA00022771"/>
    </source>
</evidence>
<feature type="domain" description="TFIIS-type" evidence="10">
    <location>
        <begin position="67"/>
        <end position="107"/>
    </location>
</feature>
<evidence type="ECO:0000313" key="12">
    <source>
        <dbReference type="Proteomes" id="UP001177140"/>
    </source>
</evidence>
<dbReference type="PIRSF" id="PIRSF005586">
    <property type="entry name" value="RNApol_RpoM"/>
    <property type="match status" value="1"/>
</dbReference>
<keyword evidence="5 8" id="KW-0862">Zinc</keyword>
<feature type="binding site" evidence="8">
    <location>
        <position position="74"/>
    </location>
    <ligand>
        <name>Zn(2+)</name>
        <dbReference type="ChEBI" id="CHEBI:29105"/>
        <label>2</label>
    </ligand>
</feature>
<feature type="binding site" evidence="8">
    <location>
        <position position="99"/>
    </location>
    <ligand>
        <name>Zn(2+)</name>
        <dbReference type="ChEBI" id="CHEBI:29105"/>
        <label>2</label>
    </ligand>
</feature>
<dbReference type="GO" id="GO:0003676">
    <property type="term" value="F:nucleic acid binding"/>
    <property type="evidence" value="ECO:0007669"/>
    <property type="project" value="InterPro"/>
</dbReference>
<dbReference type="SMART" id="SM00440">
    <property type="entry name" value="ZnF_C2C2"/>
    <property type="match status" value="1"/>
</dbReference>
<accession>A0AA41V848</accession>
<evidence type="ECO:0000256" key="2">
    <source>
        <dbReference type="ARBA" id="ARBA00022478"/>
    </source>
</evidence>
<evidence type="ECO:0000256" key="1">
    <source>
        <dbReference type="ARBA" id="ARBA00004604"/>
    </source>
</evidence>
<keyword evidence="12" id="KW-1185">Reference proteome</keyword>
<dbReference type="PANTHER" id="PTHR11239:SF14">
    <property type="entry name" value="DNA-DIRECTED RNA POLYMERASE I SUBUNIT RPA12"/>
    <property type="match status" value="1"/>
</dbReference>
<dbReference type="InterPro" id="IPR034004">
    <property type="entry name" value="Zn_ribbon_RPA12_C"/>
</dbReference>
<dbReference type="InterPro" id="IPR012164">
    <property type="entry name" value="Rpa12/Rpb9/Rpc10/TFS"/>
</dbReference>
<dbReference type="GO" id="GO:0006363">
    <property type="term" value="P:termination of RNA polymerase I transcription"/>
    <property type="evidence" value="ECO:0007669"/>
    <property type="project" value="TreeGrafter"/>
</dbReference>
<dbReference type="AlphaFoldDB" id="A0AA41V848"/>
<dbReference type="GO" id="GO:0003899">
    <property type="term" value="F:DNA-directed RNA polymerase activity"/>
    <property type="evidence" value="ECO:0007669"/>
    <property type="project" value="InterPro"/>
</dbReference>
<dbReference type="SUPFAM" id="SSF57783">
    <property type="entry name" value="Zinc beta-ribbon"/>
    <property type="match status" value="1"/>
</dbReference>
<reference evidence="11" key="1">
    <citation type="submission" date="2022-03" db="EMBL/GenBank/DDBJ databases">
        <title>A functionally conserved STORR gene fusion in Papaver species that diverged 16.8 million years ago.</title>
        <authorList>
            <person name="Catania T."/>
        </authorList>
    </citation>
    <scope>NUCLEOTIDE SEQUENCE</scope>
    <source>
        <strain evidence="11">S-191538</strain>
    </source>
</reference>
<dbReference type="InterPro" id="IPR001222">
    <property type="entry name" value="Znf_TFIIS"/>
</dbReference>
<evidence type="ECO:0000256" key="5">
    <source>
        <dbReference type="ARBA" id="ARBA00022833"/>
    </source>
</evidence>
<feature type="binding site" evidence="8">
    <location>
        <position position="15"/>
    </location>
    <ligand>
        <name>Zn(2+)</name>
        <dbReference type="ChEBI" id="CHEBI:29105"/>
        <label>1</label>
    </ligand>
</feature>
<keyword evidence="3 8" id="KW-0479">Metal-binding</keyword>
<evidence type="ECO:0000256" key="3">
    <source>
        <dbReference type="ARBA" id="ARBA00022723"/>
    </source>
</evidence>
<dbReference type="GO" id="GO:0008270">
    <property type="term" value="F:zinc ion binding"/>
    <property type="evidence" value="ECO:0007669"/>
    <property type="project" value="UniProtKB-KW"/>
</dbReference>
<dbReference type="PROSITE" id="PS51133">
    <property type="entry name" value="ZF_TFIIS_2"/>
    <property type="match status" value="1"/>
</dbReference>
<dbReference type="CDD" id="cd10507">
    <property type="entry name" value="Zn-ribbon_RPA12"/>
    <property type="match status" value="1"/>
</dbReference>
<feature type="binding site" evidence="8">
    <location>
        <position position="102"/>
    </location>
    <ligand>
        <name>Zn(2+)</name>
        <dbReference type="ChEBI" id="CHEBI:29105"/>
        <label>2</label>
    </ligand>
</feature>
<protein>
    <recommendedName>
        <fullName evidence="7">DNA-directed RNA polymerase subunit</fullName>
    </recommendedName>
</protein>
<comment type="subcellular location">
    <subcellularLocation>
        <location evidence="1">Nucleus</location>
        <location evidence="1">Nucleolus</location>
    </subcellularLocation>
</comment>
<evidence type="ECO:0000256" key="8">
    <source>
        <dbReference type="PIRSR" id="PIRSR005586-1"/>
    </source>
</evidence>
<organism evidence="11 12">
    <name type="scientific">Papaver nudicaule</name>
    <name type="common">Iceland poppy</name>
    <dbReference type="NCBI Taxonomy" id="74823"/>
    <lineage>
        <taxon>Eukaryota</taxon>
        <taxon>Viridiplantae</taxon>
        <taxon>Streptophyta</taxon>
        <taxon>Embryophyta</taxon>
        <taxon>Tracheophyta</taxon>
        <taxon>Spermatophyta</taxon>
        <taxon>Magnoliopsida</taxon>
        <taxon>Ranunculales</taxon>
        <taxon>Papaveraceae</taxon>
        <taxon>Papaveroideae</taxon>
        <taxon>Papaver</taxon>
    </lineage>
</organism>
<name>A0AA41V848_PAPNU</name>
<dbReference type="PANTHER" id="PTHR11239">
    <property type="entry name" value="DNA-DIRECTED RNA POLYMERASE"/>
    <property type="match status" value="1"/>
</dbReference>
<dbReference type="Gene3D" id="2.20.25.10">
    <property type="match status" value="1"/>
</dbReference>
<evidence type="ECO:0000256" key="6">
    <source>
        <dbReference type="ARBA" id="ARBA00023242"/>
    </source>
</evidence>
<dbReference type="Proteomes" id="UP001177140">
    <property type="component" value="Unassembled WGS sequence"/>
</dbReference>
<proteinExistence type="inferred from homology"/>
<evidence type="ECO:0000256" key="7">
    <source>
        <dbReference type="PIRNR" id="PIRNR005586"/>
    </source>
</evidence>
<comment type="similarity">
    <text evidence="7">Belongs to the archaeal rpoM/eukaryotic RPA12/RPB9/RPC11 RNA polymerase family.</text>
</comment>
<evidence type="ECO:0000256" key="9">
    <source>
        <dbReference type="PROSITE-ProRule" id="PRU00472"/>
    </source>
</evidence>
<dbReference type="GO" id="GO:0005736">
    <property type="term" value="C:RNA polymerase I complex"/>
    <property type="evidence" value="ECO:0007669"/>
    <property type="project" value="TreeGrafter"/>
</dbReference>
<keyword evidence="2 7" id="KW-0240">DNA-directed RNA polymerase</keyword>
<feature type="binding site" evidence="8">
    <location>
        <position position="12"/>
    </location>
    <ligand>
        <name>Zn(2+)</name>
        <dbReference type="ChEBI" id="CHEBI:29105"/>
        <label>1</label>
    </ligand>
</feature>
<gene>
    <name evidence="11" type="ORF">MKW94_002733</name>
</gene>
<feature type="binding site" evidence="8">
    <location>
        <position position="71"/>
    </location>
    <ligand>
        <name>Zn(2+)</name>
        <dbReference type="ChEBI" id="CHEBI:29105"/>
        <label>2</label>
    </ligand>
</feature>
<dbReference type="EMBL" id="JAJJMA010143993">
    <property type="protein sequence ID" value="MCL7034294.1"/>
    <property type="molecule type" value="Genomic_DNA"/>
</dbReference>
<comment type="function">
    <text evidence="7">DNA-dependent RNA polymerase catalyzes the transcription of DNA into RNA using the four ribonucleoside triphosphates as substrates.</text>
</comment>
<keyword evidence="6 7" id="KW-0539">Nucleus</keyword>